<dbReference type="PROSITE" id="PS51202">
    <property type="entry name" value="RCK_C"/>
    <property type="match status" value="2"/>
</dbReference>
<evidence type="ECO:0000313" key="10">
    <source>
        <dbReference type="Proteomes" id="UP000005019"/>
    </source>
</evidence>
<evidence type="ECO:0000256" key="4">
    <source>
        <dbReference type="ARBA" id="ARBA00022737"/>
    </source>
</evidence>
<accession>F5R970</accession>
<evidence type="ECO:0000256" key="7">
    <source>
        <dbReference type="SAM" id="Phobius"/>
    </source>
</evidence>
<evidence type="ECO:0000313" key="9">
    <source>
        <dbReference type="EMBL" id="EGK72861.1"/>
    </source>
</evidence>
<dbReference type="PANTHER" id="PTHR43652:SF2">
    <property type="entry name" value="BASIC AMINO ACID ANTIPORTER YFCC-RELATED"/>
    <property type="match status" value="1"/>
</dbReference>
<feature type="transmembrane region" description="Helical" evidence="7">
    <location>
        <begin position="467"/>
        <end position="484"/>
    </location>
</feature>
<dbReference type="GO" id="GO:0006813">
    <property type="term" value="P:potassium ion transport"/>
    <property type="evidence" value="ECO:0007669"/>
    <property type="project" value="InterPro"/>
</dbReference>
<dbReference type="EMBL" id="AFHG01000030">
    <property type="protein sequence ID" value="EGK72861.1"/>
    <property type="molecule type" value="Genomic_DNA"/>
</dbReference>
<feature type="domain" description="RCK C-terminal" evidence="8">
    <location>
        <begin position="195"/>
        <end position="279"/>
    </location>
</feature>
<keyword evidence="6 7" id="KW-0472">Membrane</keyword>
<dbReference type="Pfam" id="PF03600">
    <property type="entry name" value="CitMHS"/>
    <property type="match status" value="1"/>
</dbReference>
<dbReference type="OrthoDB" id="9809303at2"/>
<sequence>MTAWLVLGSIGLLLALLVHGRVAPAPLFTGLATCYYFAGLLDQKTWLTSYTNPALAMLVLLLLVSMVVERAPVLERVSDRLLRGSPGWAVVRFTSVTTLFSAFLNNTAVVGALLGVVTRQRHHPASLLLIPLSFAAIVGGITTLVGTSTNLVVSSLMVNAGLPPLGMFDPTWVGVPVALVCVGVMALGVRLLPRHEADDRELQQAYFLEARVDPASSLIGRSIEQNRLRNLEGLFLLEILREGRLISPVAPTEVIEAGDVLIFTGEIDKVQTLQRFDGLQVFGMEANALLRSNLLEVVISSQSDLANRTLREVDFRTMFDAGVVGIRRGDKRLTGQLGRVPLHVGDSLLLAVGPDFAHHRNIERNFHLVGGTVRPRLTPVQSRFTLGGFAAVIALSGFEIVPLFTGLLVLMIALVVSGLLTLGEMRRRFPFDLVLTIGSSLAIASVLENSGAAELMAGALRALYDGHGVLGAFVGIYLLTVLLTELVTNNAAAALAFPIALSTARAFDADPMPFIMAVLYGASAGFLIPFGYQTHLMVYSPGRYRMMDFVRVGLPVSIAYGATVLLLVPVFFPFTR</sequence>
<evidence type="ECO:0000256" key="6">
    <source>
        <dbReference type="ARBA" id="ARBA00023136"/>
    </source>
</evidence>
<feature type="transmembrane region" description="Helical" evidence="7">
    <location>
        <begin position="552"/>
        <end position="572"/>
    </location>
</feature>
<dbReference type="RefSeq" id="WP_008058837.1">
    <property type="nucleotide sequence ID" value="NZ_AFHG01000030.1"/>
</dbReference>
<evidence type="ECO:0000256" key="2">
    <source>
        <dbReference type="ARBA" id="ARBA00022448"/>
    </source>
</evidence>
<feature type="transmembrane region" description="Helical" evidence="7">
    <location>
        <begin position="93"/>
        <end position="116"/>
    </location>
</feature>
<name>F5R970_METUF</name>
<keyword evidence="4" id="KW-0677">Repeat</keyword>
<organism evidence="9 10">
    <name type="scientific">Methyloversatilis universalis (strain ATCC BAA-1314 / DSM 25237 / JCM 13912 / CCUG 52030 / FAM5)</name>
    <dbReference type="NCBI Taxonomy" id="1000565"/>
    <lineage>
        <taxon>Bacteria</taxon>
        <taxon>Pseudomonadati</taxon>
        <taxon>Pseudomonadota</taxon>
        <taxon>Betaproteobacteria</taxon>
        <taxon>Nitrosomonadales</taxon>
        <taxon>Sterolibacteriaceae</taxon>
        <taxon>Methyloversatilis</taxon>
    </lineage>
</organism>
<keyword evidence="3 7" id="KW-0812">Transmembrane</keyword>
<dbReference type="Proteomes" id="UP000005019">
    <property type="component" value="Unassembled WGS sequence"/>
</dbReference>
<comment type="subcellular location">
    <subcellularLocation>
        <location evidence="1">Membrane</location>
        <topology evidence="1">Multi-pass membrane protein</topology>
    </subcellularLocation>
</comment>
<feature type="transmembrane region" description="Helical" evidence="7">
    <location>
        <begin position="404"/>
        <end position="422"/>
    </location>
</feature>
<feature type="transmembrane region" description="Helical" evidence="7">
    <location>
        <begin position="513"/>
        <end position="532"/>
    </location>
</feature>
<dbReference type="AlphaFoldDB" id="F5R970"/>
<feature type="transmembrane region" description="Helical" evidence="7">
    <location>
        <begin position="429"/>
        <end position="447"/>
    </location>
</feature>
<dbReference type="STRING" id="1000565.METUNv1_00690"/>
<reference evidence="9 10" key="1">
    <citation type="journal article" date="2011" name="J. Bacteriol.">
        <title>Genome sequence of Methyloversatilis universalis FAM5T, a methylotrophic representative of the order Rhodocyclales.</title>
        <authorList>
            <person name="Kittichotirat W."/>
            <person name="Good N.M."/>
            <person name="Hall R."/>
            <person name="Bringel F."/>
            <person name="Lajus A."/>
            <person name="Medigue C."/>
            <person name="Smalley N.E."/>
            <person name="Beck D."/>
            <person name="Bumgarner R."/>
            <person name="Vuilleumier S."/>
            <person name="Kalyuzhnaya M.G."/>
        </authorList>
    </citation>
    <scope>NUCLEOTIDE SEQUENCE [LARGE SCALE GENOMIC DNA]</scope>
    <source>
        <strain evidence="10">ATCC BAA-1314 / JCM 13912 / FAM5</strain>
    </source>
</reference>
<evidence type="ECO:0000256" key="3">
    <source>
        <dbReference type="ARBA" id="ARBA00022692"/>
    </source>
</evidence>
<dbReference type="PANTHER" id="PTHR43652">
    <property type="entry name" value="BASIC AMINO ACID ANTIPORTER YFCC-RELATED"/>
    <property type="match status" value="1"/>
</dbReference>
<keyword evidence="5 7" id="KW-1133">Transmembrane helix</keyword>
<dbReference type="InterPro" id="IPR004680">
    <property type="entry name" value="Cit_transptr-like_dom"/>
</dbReference>
<proteinExistence type="predicted"/>
<dbReference type="InterPro" id="IPR006037">
    <property type="entry name" value="RCK_C"/>
</dbReference>
<dbReference type="GO" id="GO:0008324">
    <property type="term" value="F:monoatomic cation transmembrane transporter activity"/>
    <property type="evidence" value="ECO:0007669"/>
    <property type="project" value="InterPro"/>
</dbReference>
<evidence type="ECO:0000259" key="8">
    <source>
        <dbReference type="PROSITE" id="PS51202"/>
    </source>
</evidence>
<dbReference type="eggNOG" id="COG0471">
    <property type="taxonomic scope" value="Bacteria"/>
</dbReference>
<dbReference type="SUPFAM" id="SSF116726">
    <property type="entry name" value="TrkA C-terminal domain-like"/>
    <property type="match status" value="2"/>
</dbReference>
<dbReference type="Pfam" id="PF02080">
    <property type="entry name" value="TrkA_C"/>
    <property type="match status" value="2"/>
</dbReference>
<feature type="transmembrane region" description="Helical" evidence="7">
    <location>
        <begin position="128"/>
        <end position="153"/>
    </location>
</feature>
<comment type="caution">
    <text evidence="9">The sequence shown here is derived from an EMBL/GenBank/DDBJ whole genome shotgun (WGS) entry which is preliminary data.</text>
</comment>
<feature type="transmembrane region" description="Helical" evidence="7">
    <location>
        <begin position="173"/>
        <end position="192"/>
    </location>
</feature>
<keyword evidence="10" id="KW-1185">Reference proteome</keyword>
<protein>
    <submittedName>
        <fullName evidence="9">TrkA-C domain protein</fullName>
    </submittedName>
</protein>
<feature type="transmembrane region" description="Helical" evidence="7">
    <location>
        <begin position="54"/>
        <end position="73"/>
    </location>
</feature>
<dbReference type="InterPro" id="IPR036721">
    <property type="entry name" value="RCK_C_sf"/>
</dbReference>
<dbReference type="GO" id="GO:0005886">
    <property type="term" value="C:plasma membrane"/>
    <property type="evidence" value="ECO:0007669"/>
    <property type="project" value="TreeGrafter"/>
</dbReference>
<evidence type="ECO:0000256" key="1">
    <source>
        <dbReference type="ARBA" id="ARBA00004141"/>
    </source>
</evidence>
<feature type="domain" description="RCK C-terminal" evidence="8">
    <location>
        <begin position="282"/>
        <end position="368"/>
    </location>
</feature>
<gene>
    <name evidence="9" type="ORF">METUNv1_00690</name>
</gene>
<dbReference type="Gene3D" id="3.30.70.1450">
    <property type="entry name" value="Regulator of K+ conductance, C-terminal domain"/>
    <property type="match status" value="2"/>
</dbReference>
<keyword evidence="2" id="KW-0813">Transport</keyword>
<evidence type="ECO:0000256" key="5">
    <source>
        <dbReference type="ARBA" id="ARBA00022989"/>
    </source>
</evidence>
<dbReference type="InterPro" id="IPR051679">
    <property type="entry name" value="DASS-Related_Transporters"/>
</dbReference>
<dbReference type="eggNOG" id="COG0490">
    <property type="taxonomic scope" value="Bacteria"/>
</dbReference>